<protein>
    <submittedName>
        <fullName evidence="2">GNAT family N-acetyltransferase</fullName>
    </submittedName>
</protein>
<name>A0ABX7N653_9BACT</name>
<dbReference type="InterPro" id="IPR051531">
    <property type="entry name" value="N-acetyltransferase"/>
</dbReference>
<gene>
    <name evidence="2" type="ORF">JY572_33145</name>
</gene>
<sequence length="184" mass="20047">MHAPGPTLHTARLILRPTALEDFEGFVALMSDAESARFIGGVQARSVVWRGFTGMAGAWALQGFSMFSVLERSTGRWVGRVGPWQPEGWPGPEVGWSLLRETWGRGYAVEAASAAMDWAFDHLGWTEVIHSIAPENVPSQQVARRLGSTLRGPGKLPAPFEAAPVELWGQTREAWRARAAPSNG</sequence>
<evidence type="ECO:0000313" key="2">
    <source>
        <dbReference type="EMBL" id="QSQ13150.1"/>
    </source>
</evidence>
<evidence type="ECO:0000259" key="1">
    <source>
        <dbReference type="PROSITE" id="PS51186"/>
    </source>
</evidence>
<dbReference type="InterPro" id="IPR000182">
    <property type="entry name" value="GNAT_dom"/>
</dbReference>
<dbReference type="InterPro" id="IPR016181">
    <property type="entry name" value="Acyl_CoA_acyltransferase"/>
</dbReference>
<evidence type="ECO:0000313" key="3">
    <source>
        <dbReference type="Proteomes" id="UP000663090"/>
    </source>
</evidence>
<accession>A0ABX7N653</accession>
<dbReference type="Proteomes" id="UP000663090">
    <property type="component" value="Chromosome"/>
</dbReference>
<keyword evidence="3" id="KW-1185">Reference proteome</keyword>
<dbReference type="RefSeq" id="WP_206714855.1">
    <property type="nucleotide sequence ID" value="NZ_CP071091.1"/>
</dbReference>
<dbReference type="EMBL" id="CP071091">
    <property type="protein sequence ID" value="QSQ13150.1"/>
    <property type="molecule type" value="Genomic_DNA"/>
</dbReference>
<dbReference type="Pfam" id="PF13302">
    <property type="entry name" value="Acetyltransf_3"/>
    <property type="match status" value="1"/>
</dbReference>
<dbReference type="PANTHER" id="PTHR43792">
    <property type="entry name" value="GNAT FAMILY, PUTATIVE (AFU_ORTHOLOGUE AFUA_3G00765)-RELATED-RELATED"/>
    <property type="match status" value="1"/>
</dbReference>
<organism evidence="2 3">
    <name type="scientific">Myxococcus landrumensis</name>
    <dbReference type="NCBI Taxonomy" id="2813577"/>
    <lineage>
        <taxon>Bacteria</taxon>
        <taxon>Pseudomonadati</taxon>
        <taxon>Myxococcota</taxon>
        <taxon>Myxococcia</taxon>
        <taxon>Myxococcales</taxon>
        <taxon>Cystobacterineae</taxon>
        <taxon>Myxococcaceae</taxon>
        <taxon>Myxococcus</taxon>
    </lineage>
</organism>
<reference evidence="2 3" key="1">
    <citation type="submission" date="2021-02" db="EMBL/GenBank/DDBJ databases">
        <title>De Novo genome assembly of isolated myxobacteria.</title>
        <authorList>
            <person name="Stevens D.C."/>
        </authorList>
    </citation>
    <scope>NUCLEOTIDE SEQUENCE [LARGE SCALE GENOMIC DNA]</scope>
    <source>
        <strain evidence="2 3">SCHIC003</strain>
    </source>
</reference>
<feature type="domain" description="N-acetyltransferase" evidence="1">
    <location>
        <begin position="13"/>
        <end position="170"/>
    </location>
</feature>
<proteinExistence type="predicted"/>
<dbReference type="SUPFAM" id="SSF55729">
    <property type="entry name" value="Acyl-CoA N-acyltransferases (Nat)"/>
    <property type="match status" value="1"/>
</dbReference>
<dbReference type="PROSITE" id="PS51186">
    <property type="entry name" value="GNAT"/>
    <property type="match status" value="1"/>
</dbReference>
<dbReference type="PANTHER" id="PTHR43792:SF16">
    <property type="entry name" value="N-ACETYLTRANSFERASE DOMAIN-CONTAINING PROTEIN"/>
    <property type="match status" value="1"/>
</dbReference>
<dbReference type="Gene3D" id="3.40.630.30">
    <property type="match status" value="1"/>
</dbReference>